<organism evidence="12 13">
    <name type="scientific">Candidatus Aquarickettsia rohweri</name>
    <dbReference type="NCBI Taxonomy" id="2602574"/>
    <lineage>
        <taxon>Bacteria</taxon>
        <taxon>Pseudomonadati</taxon>
        <taxon>Pseudomonadota</taxon>
        <taxon>Alphaproteobacteria</taxon>
        <taxon>Rickettsiales</taxon>
        <taxon>Candidatus Midichloriaceae</taxon>
        <taxon>Candidatus Aquarickettsia</taxon>
    </lineage>
</organism>
<feature type="transmembrane region" description="Helical" evidence="10">
    <location>
        <begin position="35"/>
        <end position="54"/>
    </location>
</feature>
<feature type="transmembrane region" description="Helical" evidence="10">
    <location>
        <begin position="6"/>
        <end position="23"/>
    </location>
</feature>
<feature type="transmembrane region" description="Helical" evidence="10">
    <location>
        <begin position="409"/>
        <end position="429"/>
    </location>
</feature>
<dbReference type="InterPro" id="IPR001750">
    <property type="entry name" value="ND/Mrp_TM"/>
</dbReference>
<name>A0A3R9Z6J0_9RICK</name>
<dbReference type="RefSeq" id="WP_126044846.1">
    <property type="nucleotide sequence ID" value="NZ_RXFM01000049.1"/>
</dbReference>
<comment type="subcellular location">
    <subcellularLocation>
        <location evidence="1">Endomembrane system</location>
        <topology evidence="1">Multi-pass membrane protein</topology>
    </subcellularLocation>
    <subcellularLocation>
        <location evidence="9">Membrane</location>
        <topology evidence="9">Multi-pass membrane protein</topology>
    </subcellularLocation>
</comment>
<dbReference type="GO" id="GO:0012505">
    <property type="term" value="C:endomembrane system"/>
    <property type="evidence" value="ECO:0007669"/>
    <property type="project" value="UniProtKB-SubCell"/>
</dbReference>
<dbReference type="GO" id="GO:0042773">
    <property type="term" value="P:ATP synthesis coupled electron transport"/>
    <property type="evidence" value="ECO:0007669"/>
    <property type="project" value="InterPro"/>
</dbReference>
<keyword evidence="4 9" id="KW-0812">Transmembrane</keyword>
<evidence type="ECO:0000256" key="3">
    <source>
        <dbReference type="ARBA" id="ARBA00019906"/>
    </source>
</evidence>
<dbReference type="NCBIfam" id="TIGR01972">
    <property type="entry name" value="NDH_I_M"/>
    <property type="match status" value="1"/>
</dbReference>
<dbReference type="InterPro" id="IPR003918">
    <property type="entry name" value="NADH_UbQ_OxRdtase"/>
</dbReference>
<feature type="transmembrane region" description="Helical" evidence="10">
    <location>
        <begin position="211"/>
        <end position="229"/>
    </location>
</feature>
<comment type="similarity">
    <text evidence="2">Belongs to the complex I subunit 4 family.</text>
</comment>
<reference evidence="13" key="1">
    <citation type="submission" date="2018-11" db="EMBL/GenBank/DDBJ databases">
        <title>Phylogenetic, genomic, and biogeographic characterization of a novel and ubiquitous marine invertebrate-associated Rickettsiales parasite, Candidatus Marinoinvertebrata rohwerii, gen. nov., sp. nov.</title>
        <authorList>
            <person name="Klinges J.G."/>
            <person name="Rosales S.M."/>
            <person name="Mcminds R."/>
            <person name="Shaver E.C."/>
            <person name="Shantz A."/>
            <person name="Peters E.C."/>
            <person name="Burkepile D.E."/>
            <person name="Silliman B.R."/>
            <person name="Vega Thurber R.L."/>
        </authorList>
    </citation>
    <scope>NUCLEOTIDE SEQUENCE [LARGE SCALE GENOMIC DNA]</scope>
    <source>
        <strain evidence="13">a_cerv_44</strain>
    </source>
</reference>
<dbReference type="GO" id="GO:0008137">
    <property type="term" value="F:NADH dehydrogenase (ubiquinone) activity"/>
    <property type="evidence" value="ECO:0007669"/>
    <property type="project" value="InterPro"/>
</dbReference>
<evidence type="ECO:0000256" key="7">
    <source>
        <dbReference type="ARBA" id="ARBA00031584"/>
    </source>
</evidence>
<dbReference type="PRINTS" id="PR01437">
    <property type="entry name" value="NUOXDRDTASE4"/>
</dbReference>
<dbReference type="GO" id="GO:0003954">
    <property type="term" value="F:NADH dehydrogenase activity"/>
    <property type="evidence" value="ECO:0007669"/>
    <property type="project" value="TreeGrafter"/>
</dbReference>
<protein>
    <recommendedName>
        <fullName evidence="3">NADH-quinone oxidoreductase subunit M</fullName>
    </recommendedName>
    <alternativeName>
        <fullName evidence="7">NADH dehydrogenase I subunit M</fullName>
    </alternativeName>
    <alternativeName>
        <fullName evidence="8">NDH-1 subunit M</fullName>
    </alternativeName>
</protein>
<dbReference type="GO" id="GO:0016020">
    <property type="term" value="C:membrane"/>
    <property type="evidence" value="ECO:0007669"/>
    <property type="project" value="UniProtKB-SubCell"/>
</dbReference>
<feature type="transmembrane region" description="Helical" evidence="10">
    <location>
        <begin position="273"/>
        <end position="296"/>
    </location>
</feature>
<evidence type="ECO:0000256" key="10">
    <source>
        <dbReference type="SAM" id="Phobius"/>
    </source>
</evidence>
<keyword evidence="13" id="KW-1185">Reference proteome</keyword>
<feature type="transmembrane region" description="Helical" evidence="10">
    <location>
        <begin position="167"/>
        <end position="187"/>
    </location>
</feature>
<feature type="transmembrane region" description="Helical" evidence="10">
    <location>
        <begin position="74"/>
        <end position="100"/>
    </location>
</feature>
<comment type="caution">
    <text evidence="12">The sequence shown here is derived from an EMBL/GenBank/DDBJ whole genome shotgun (WGS) entry which is preliminary data.</text>
</comment>
<evidence type="ECO:0000259" key="11">
    <source>
        <dbReference type="Pfam" id="PF00361"/>
    </source>
</evidence>
<evidence type="ECO:0000313" key="12">
    <source>
        <dbReference type="EMBL" id="RST65716.1"/>
    </source>
</evidence>
<sequence length="497" mass="56359">MIDFSILTYLIFIPLVGAFIIYLGSKFFKNIDTTIYIIVSGLEFLLGAILWLKYDLSNSNFQFEEKVPWFEKWNIYYSLGIDSFSIFFILLTILLIPICIFVGLKSIKENKTLFISLFLILESCVIGVFSAKDLILFYVFFEAFLIPMYLIIGIWGSSNKVYAAIKFFIYTLFGSILMLLAIAYIFIHEPTLDIAELPNHLKNYSLDLQKWLWLAFFISFAIKIPLWPFHTWLPDAHVEAPTSGSVILAGVLLKVGGYGLLRFNLPMFPEASIYFSEYVMWLSIIAVIYTSIVALMQVNIKKMIAYSSVAHMGYVVAGIFAFNQIAIQGAIFQMISHGLVSSALFLCVGVLYEQAHTKEIALYQGLAQKMPKFSLLFTVFVMASIGLPLTSGFVGEFLVLLGVFEVRNLYGILLALGMVLGASYMLWLYIRIIFGDFKKTLQILTDIHLCDKLILTFIAILVIFIGIYPKVINDNTYKNSINLVDSIKSIKNNKLNI</sequence>
<dbReference type="GO" id="GO:0015990">
    <property type="term" value="P:electron transport coupled proton transport"/>
    <property type="evidence" value="ECO:0007669"/>
    <property type="project" value="TreeGrafter"/>
</dbReference>
<evidence type="ECO:0000256" key="2">
    <source>
        <dbReference type="ARBA" id="ARBA00009025"/>
    </source>
</evidence>
<feature type="transmembrane region" description="Helical" evidence="10">
    <location>
        <begin position="241"/>
        <end position="261"/>
    </location>
</feature>
<evidence type="ECO:0000256" key="9">
    <source>
        <dbReference type="RuleBase" id="RU000320"/>
    </source>
</evidence>
<feature type="transmembrane region" description="Helical" evidence="10">
    <location>
        <begin position="449"/>
        <end position="468"/>
    </location>
</feature>
<feature type="domain" description="NADH:quinone oxidoreductase/Mrp antiporter transmembrane" evidence="11">
    <location>
        <begin position="131"/>
        <end position="418"/>
    </location>
</feature>
<evidence type="ECO:0000256" key="6">
    <source>
        <dbReference type="ARBA" id="ARBA00023136"/>
    </source>
</evidence>
<feature type="transmembrane region" description="Helical" evidence="10">
    <location>
        <begin position="112"/>
        <end position="129"/>
    </location>
</feature>
<evidence type="ECO:0000256" key="5">
    <source>
        <dbReference type="ARBA" id="ARBA00022989"/>
    </source>
</evidence>
<keyword evidence="12" id="KW-0560">Oxidoreductase</keyword>
<feature type="transmembrane region" description="Helical" evidence="10">
    <location>
        <begin position="135"/>
        <end position="155"/>
    </location>
</feature>
<dbReference type="EMBL" id="RXFM01000049">
    <property type="protein sequence ID" value="RST65716.1"/>
    <property type="molecule type" value="Genomic_DNA"/>
</dbReference>
<dbReference type="AlphaFoldDB" id="A0A3R9Z6J0"/>
<dbReference type="Proteomes" id="UP000279470">
    <property type="component" value="Unassembled WGS sequence"/>
</dbReference>
<evidence type="ECO:0000313" key="13">
    <source>
        <dbReference type="Proteomes" id="UP000279470"/>
    </source>
</evidence>
<feature type="transmembrane region" description="Helical" evidence="10">
    <location>
        <begin position="303"/>
        <end position="325"/>
    </location>
</feature>
<dbReference type="OrthoDB" id="9768329at2"/>
<dbReference type="GO" id="GO:0048039">
    <property type="term" value="F:ubiquinone binding"/>
    <property type="evidence" value="ECO:0007669"/>
    <property type="project" value="TreeGrafter"/>
</dbReference>
<evidence type="ECO:0000256" key="4">
    <source>
        <dbReference type="ARBA" id="ARBA00022692"/>
    </source>
</evidence>
<dbReference type="Pfam" id="PF00361">
    <property type="entry name" value="Proton_antipo_M"/>
    <property type="match status" value="1"/>
</dbReference>
<dbReference type="PANTHER" id="PTHR43507">
    <property type="entry name" value="NADH-UBIQUINONE OXIDOREDUCTASE CHAIN 4"/>
    <property type="match status" value="1"/>
</dbReference>
<dbReference type="PANTHER" id="PTHR43507:SF1">
    <property type="entry name" value="NADH-UBIQUINONE OXIDOREDUCTASE CHAIN 4"/>
    <property type="match status" value="1"/>
</dbReference>
<keyword evidence="5 10" id="KW-1133">Transmembrane helix</keyword>
<feature type="transmembrane region" description="Helical" evidence="10">
    <location>
        <begin position="331"/>
        <end position="352"/>
    </location>
</feature>
<dbReference type="InterPro" id="IPR010227">
    <property type="entry name" value="NADH_Q_OxRdtase_chainM/4"/>
</dbReference>
<evidence type="ECO:0000256" key="1">
    <source>
        <dbReference type="ARBA" id="ARBA00004127"/>
    </source>
</evidence>
<keyword evidence="6 10" id="KW-0472">Membrane</keyword>
<proteinExistence type="inferred from homology"/>
<accession>A0A3R9Z6J0</accession>
<dbReference type="NCBIfam" id="NF004499">
    <property type="entry name" value="PRK05846.1-3"/>
    <property type="match status" value="1"/>
</dbReference>
<gene>
    <name evidence="12" type="ORF">EIC27_04005</name>
</gene>
<feature type="transmembrane region" description="Helical" evidence="10">
    <location>
        <begin position="373"/>
        <end position="403"/>
    </location>
</feature>
<evidence type="ECO:0000256" key="8">
    <source>
        <dbReference type="ARBA" id="ARBA00032798"/>
    </source>
</evidence>